<keyword evidence="3" id="KW-1185">Reference proteome</keyword>
<organism evidence="2 3">
    <name type="scientific">Flavobacterium macrobrachii</name>
    <dbReference type="NCBI Taxonomy" id="591204"/>
    <lineage>
        <taxon>Bacteria</taxon>
        <taxon>Pseudomonadati</taxon>
        <taxon>Bacteroidota</taxon>
        <taxon>Flavobacteriia</taxon>
        <taxon>Flavobacteriales</taxon>
        <taxon>Flavobacteriaceae</taxon>
        <taxon>Flavobacterium</taxon>
    </lineage>
</organism>
<gene>
    <name evidence="2" type="ORF">H9X54_005120</name>
</gene>
<evidence type="ECO:0000313" key="2">
    <source>
        <dbReference type="EMBL" id="MBM6498683.1"/>
    </source>
</evidence>
<dbReference type="InterPro" id="IPR014922">
    <property type="entry name" value="YdhG-like"/>
</dbReference>
<feature type="domain" description="YdhG-like" evidence="1">
    <location>
        <begin position="16"/>
        <end position="112"/>
    </location>
</feature>
<proteinExistence type="predicted"/>
<accession>A0ABS2CUN2</accession>
<evidence type="ECO:0000313" key="3">
    <source>
        <dbReference type="Proteomes" id="UP000759529"/>
    </source>
</evidence>
<reference evidence="2 3" key="1">
    <citation type="submission" date="2021-02" db="EMBL/GenBank/DDBJ databases">
        <authorList>
            <person name="Jung H.S."/>
            <person name="Chun B.H."/>
            <person name="Jeon C.O."/>
        </authorList>
    </citation>
    <scope>NUCLEOTIDE SEQUENCE [LARGE SCALE GENOMIC DNA]</scope>
    <source>
        <strain evidence="2 3">LMG 25203</strain>
    </source>
</reference>
<name>A0ABS2CUN2_9FLAO</name>
<protein>
    <submittedName>
        <fullName evidence="2">DUF1801 domain-containing protein</fullName>
    </submittedName>
</protein>
<sequence length="119" mass="14140">MKPQDLYILNQPEKYRDILLHVLAVVEQVVPEATLEYKWKIPFFYLDKKPFCYLNASHKKQFVDVAFMDGFQLQLHQNLLISDGGRSKVKSLRYKTLEEIDYEVLIALLKEAKQRLEKH</sequence>
<evidence type="ECO:0000259" key="1">
    <source>
        <dbReference type="Pfam" id="PF08818"/>
    </source>
</evidence>
<dbReference type="SUPFAM" id="SSF159888">
    <property type="entry name" value="YdhG-like"/>
    <property type="match status" value="1"/>
</dbReference>
<dbReference type="Gene3D" id="3.90.1150.200">
    <property type="match status" value="1"/>
</dbReference>
<dbReference type="Proteomes" id="UP000759529">
    <property type="component" value="Unassembled WGS sequence"/>
</dbReference>
<comment type="caution">
    <text evidence="2">The sequence shown here is derived from an EMBL/GenBank/DDBJ whole genome shotgun (WGS) entry which is preliminary data.</text>
</comment>
<dbReference type="EMBL" id="JACSOD020000448">
    <property type="protein sequence ID" value="MBM6498683.1"/>
    <property type="molecule type" value="Genomic_DNA"/>
</dbReference>
<dbReference type="RefSeq" id="WP_187658297.1">
    <property type="nucleotide sequence ID" value="NZ_JACSOD020000448.1"/>
</dbReference>
<dbReference type="Pfam" id="PF08818">
    <property type="entry name" value="DUF1801"/>
    <property type="match status" value="1"/>
</dbReference>